<organism evidence="2 3">
    <name type="scientific">Amphibalanus amphitrite</name>
    <name type="common">Striped barnacle</name>
    <name type="synonym">Balanus amphitrite</name>
    <dbReference type="NCBI Taxonomy" id="1232801"/>
    <lineage>
        <taxon>Eukaryota</taxon>
        <taxon>Metazoa</taxon>
        <taxon>Ecdysozoa</taxon>
        <taxon>Arthropoda</taxon>
        <taxon>Crustacea</taxon>
        <taxon>Multicrustacea</taxon>
        <taxon>Cirripedia</taxon>
        <taxon>Thoracica</taxon>
        <taxon>Thoracicalcarea</taxon>
        <taxon>Balanomorpha</taxon>
        <taxon>Balanoidea</taxon>
        <taxon>Balanidae</taxon>
        <taxon>Amphibalaninae</taxon>
        <taxon>Amphibalanus</taxon>
    </lineage>
</organism>
<evidence type="ECO:0000313" key="3">
    <source>
        <dbReference type="Proteomes" id="UP000440578"/>
    </source>
</evidence>
<proteinExistence type="predicted"/>
<accession>A0A6A4VPD3</accession>
<dbReference type="Proteomes" id="UP000440578">
    <property type="component" value="Unassembled WGS sequence"/>
</dbReference>
<feature type="compositionally biased region" description="Pro residues" evidence="1">
    <location>
        <begin position="7"/>
        <end position="18"/>
    </location>
</feature>
<keyword evidence="3" id="KW-1185">Reference proteome</keyword>
<feature type="region of interest" description="Disordered" evidence="1">
    <location>
        <begin position="34"/>
        <end position="119"/>
    </location>
</feature>
<gene>
    <name evidence="2" type="primary">Sipa1l1</name>
    <name evidence="2" type="ORF">FJT64_009446</name>
</gene>
<feature type="compositionally biased region" description="Basic and acidic residues" evidence="1">
    <location>
        <begin position="41"/>
        <end position="55"/>
    </location>
</feature>
<evidence type="ECO:0000256" key="1">
    <source>
        <dbReference type="SAM" id="MobiDB-lite"/>
    </source>
</evidence>
<feature type="compositionally biased region" description="Polar residues" evidence="1">
    <location>
        <begin position="94"/>
        <end position="107"/>
    </location>
</feature>
<feature type="region of interest" description="Disordered" evidence="1">
    <location>
        <begin position="1"/>
        <end position="21"/>
    </location>
</feature>
<sequence>MRLIGPDEPPPAASPPEPGVIVTTARPATVIASPAAAGAAWREDLRRVSRQERLSPRVTAGPARTDVPLPPVGPVDWQALVDTATRAGKETAAATRSTQSSGVSQYSRESRQSPSEELRSRLTLLERELVTEQTKRELLRVSGEDGMVFQLSSDNRRLQEESKQAAHQLRKFTEWFFNNMEKP</sequence>
<evidence type="ECO:0000313" key="2">
    <source>
        <dbReference type="EMBL" id="KAF0292582.1"/>
    </source>
</evidence>
<reference evidence="2 3" key="1">
    <citation type="submission" date="2019-07" db="EMBL/GenBank/DDBJ databases">
        <title>Draft genome assembly of a fouling barnacle, Amphibalanus amphitrite (Darwin, 1854): The first reference genome for Thecostraca.</title>
        <authorList>
            <person name="Kim W."/>
        </authorList>
    </citation>
    <scope>NUCLEOTIDE SEQUENCE [LARGE SCALE GENOMIC DNA]</scope>
    <source>
        <strain evidence="2">SNU_AA5</strain>
        <tissue evidence="2">Soma without cirri and trophi</tissue>
    </source>
</reference>
<dbReference type="AlphaFoldDB" id="A0A6A4VPD3"/>
<dbReference type="EMBL" id="VIIS01001803">
    <property type="protein sequence ID" value="KAF0292582.1"/>
    <property type="molecule type" value="Genomic_DNA"/>
</dbReference>
<comment type="caution">
    <text evidence="2">The sequence shown here is derived from an EMBL/GenBank/DDBJ whole genome shotgun (WGS) entry which is preliminary data.</text>
</comment>
<dbReference type="OrthoDB" id="2499658at2759"/>
<feature type="compositionally biased region" description="Basic and acidic residues" evidence="1">
    <location>
        <begin position="108"/>
        <end position="119"/>
    </location>
</feature>
<name>A0A6A4VPD3_AMPAM</name>
<protein>
    <submittedName>
        <fullName evidence="2">Signal-induced proliferation-associated 1-like protein 1</fullName>
    </submittedName>
</protein>